<dbReference type="CDD" id="cd00191">
    <property type="entry name" value="TY"/>
    <property type="match status" value="1"/>
</dbReference>
<keyword evidence="2" id="KW-0964">Secreted</keyword>
<name>A0A8S9XLY6_APOLU</name>
<evidence type="ECO:0000256" key="8">
    <source>
        <dbReference type="PROSITE-ProRule" id="PRU00500"/>
    </source>
</evidence>
<keyword evidence="5 8" id="KW-1015">Disulfide bond</keyword>
<feature type="region of interest" description="Disordered" evidence="9">
    <location>
        <begin position="1"/>
        <end position="24"/>
    </location>
</feature>
<evidence type="ECO:0000256" key="3">
    <source>
        <dbReference type="ARBA" id="ARBA00022729"/>
    </source>
</evidence>
<dbReference type="Gene3D" id="1.10.238.10">
    <property type="entry name" value="EF-hand"/>
    <property type="match status" value="1"/>
</dbReference>
<dbReference type="PROSITE" id="PS00484">
    <property type="entry name" value="THYROGLOBULIN_1_1"/>
    <property type="match status" value="1"/>
</dbReference>
<accession>A0A8S9XLY6</accession>
<dbReference type="Gene3D" id="4.10.800.10">
    <property type="entry name" value="Thyroglobulin type-1"/>
    <property type="match status" value="1"/>
</dbReference>
<keyword evidence="6" id="KW-0325">Glycoprotein</keyword>
<dbReference type="InterPro" id="IPR019577">
    <property type="entry name" value="SPARC/Testican_Ca-bd-dom"/>
</dbReference>
<evidence type="ECO:0000256" key="6">
    <source>
        <dbReference type="ARBA" id="ARBA00023180"/>
    </source>
</evidence>
<dbReference type="Pfam" id="PF00086">
    <property type="entry name" value="Thyroglobulin_1"/>
    <property type="match status" value="1"/>
</dbReference>
<organism evidence="12 13">
    <name type="scientific">Apolygus lucorum</name>
    <name type="common">Small green plant bug</name>
    <name type="synonym">Lygocoris lucorum</name>
    <dbReference type="NCBI Taxonomy" id="248454"/>
    <lineage>
        <taxon>Eukaryota</taxon>
        <taxon>Metazoa</taxon>
        <taxon>Ecdysozoa</taxon>
        <taxon>Arthropoda</taxon>
        <taxon>Hexapoda</taxon>
        <taxon>Insecta</taxon>
        <taxon>Pterygota</taxon>
        <taxon>Neoptera</taxon>
        <taxon>Paraneoptera</taxon>
        <taxon>Hemiptera</taxon>
        <taxon>Heteroptera</taxon>
        <taxon>Panheteroptera</taxon>
        <taxon>Cimicomorpha</taxon>
        <taxon>Miridae</taxon>
        <taxon>Mirini</taxon>
        <taxon>Apolygus</taxon>
    </lineage>
</organism>
<keyword evidence="7" id="KW-0357">Heparan sulfate</keyword>
<reference evidence="12" key="1">
    <citation type="journal article" date="2021" name="Mol. Ecol. Resour.">
        <title>Apolygus lucorum genome provides insights into omnivorousness and mesophyll feeding.</title>
        <authorList>
            <person name="Liu Y."/>
            <person name="Liu H."/>
            <person name="Wang H."/>
            <person name="Huang T."/>
            <person name="Liu B."/>
            <person name="Yang B."/>
            <person name="Yin L."/>
            <person name="Li B."/>
            <person name="Zhang Y."/>
            <person name="Zhang S."/>
            <person name="Jiang F."/>
            <person name="Zhang X."/>
            <person name="Ren Y."/>
            <person name="Wang B."/>
            <person name="Wang S."/>
            <person name="Lu Y."/>
            <person name="Wu K."/>
            <person name="Fan W."/>
            <person name="Wang G."/>
        </authorList>
    </citation>
    <scope>NUCLEOTIDE SEQUENCE</scope>
    <source>
        <strain evidence="12">12Hb</strain>
    </source>
</reference>
<dbReference type="CDD" id="cd00104">
    <property type="entry name" value="KAZAL_FS"/>
    <property type="match status" value="1"/>
</dbReference>
<feature type="disulfide bond" evidence="8">
    <location>
        <begin position="476"/>
        <end position="495"/>
    </location>
</feature>
<evidence type="ECO:0000256" key="7">
    <source>
        <dbReference type="ARBA" id="ARBA00023207"/>
    </source>
</evidence>
<feature type="region of interest" description="Disordered" evidence="9">
    <location>
        <begin position="174"/>
        <end position="210"/>
    </location>
</feature>
<dbReference type="GO" id="GO:0005615">
    <property type="term" value="C:extracellular space"/>
    <property type="evidence" value="ECO:0007669"/>
    <property type="project" value="TreeGrafter"/>
</dbReference>
<dbReference type="SUPFAM" id="SSF47473">
    <property type="entry name" value="EF-hand"/>
    <property type="match status" value="1"/>
</dbReference>
<dbReference type="InterPro" id="IPR000716">
    <property type="entry name" value="Thyroglobulin_1"/>
</dbReference>
<protein>
    <submittedName>
        <fullName evidence="12">Uncharacterized protein</fullName>
    </submittedName>
</protein>
<dbReference type="InterPro" id="IPR011992">
    <property type="entry name" value="EF-hand-dom_pair"/>
</dbReference>
<dbReference type="Pfam" id="PF07648">
    <property type="entry name" value="Kazal_2"/>
    <property type="match status" value="1"/>
</dbReference>
<dbReference type="Gene3D" id="3.30.60.30">
    <property type="match status" value="1"/>
</dbReference>
<feature type="domain" description="Thyroglobulin type-1" evidence="10">
    <location>
        <begin position="473"/>
        <end position="534"/>
    </location>
</feature>
<dbReference type="InterPro" id="IPR002350">
    <property type="entry name" value="Kazal_dom"/>
</dbReference>
<feature type="compositionally biased region" description="Basic and acidic residues" evidence="9">
    <location>
        <begin position="15"/>
        <end position="24"/>
    </location>
</feature>
<evidence type="ECO:0000259" key="11">
    <source>
        <dbReference type="PROSITE" id="PS51465"/>
    </source>
</evidence>
<keyword evidence="3" id="KW-0732">Signal</keyword>
<dbReference type="PANTHER" id="PTHR13866">
    <property type="entry name" value="SPARC OSTEONECTIN"/>
    <property type="match status" value="1"/>
</dbReference>
<dbReference type="SMART" id="SM00211">
    <property type="entry name" value="TY"/>
    <property type="match status" value="1"/>
</dbReference>
<dbReference type="PANTHER" id="PTHR13866:SF30">
    <property type="match status" value="1"/>
</dbReference>
<dbReference type="PROSITE" id="PS51465">
    <property type="entry name" value="KAZAL_2"/>
    <property type="match status" value="1"/>
</dbReference>
<proteinExistence type="predicted"/>
<evidence type="ECO:0000256" key="4">
    <source>
        <dbReference type="ARBA" id="ARBA00022974"/>
    </source>
</evidence>
<keyword evidence="4" id="KW-0654">Proteoglycan</keyword>
<dbReference type="GO" id="GO:0050840">
    <property type="term" value="F:extracellular matrix binding"/>
    <property type="evidence" value="ECO:0007669"/>
    <property type="project" value="TreeGrafter"/>
</dbReference>
<evidence type="ECO:0000256" key="1">
    <source>
        <dbReference type="ARBA" id="ARBA00004613"/>
    </source>
</evidence>
<dbReference type="SMART" id="SM00280">
    <property type="entry name" value="KAZAL"/>
    <property type="match status" value="1"/>
</dbReference>
<evidence type="ECO:0000256" key="9">
    <source>
        <dbReference type="SAM" id="MobiDB-lite"/>
    </source>
</evidence>
<evidence type="ECO:0000256" key="5">
    <source>
        <dbReference type="ARBA" id="ARBA00023157"/>
    </source>
</evidence>
<feature type="disulfide bond" evidence="8">
    <location>
        <begin position="506"/>
        <end position="513"/>
    </location>
</feature>
<comment type="subcellular location">
    <subcellularLocation>
        <location evidence="1">Secreted</location>
    </subcellularLocation>
</comment>
<sequence length="584" mass="67016">MDEKKGDVTCSWGGREWRGESDKKSAIRGSARLRVINRVPSRGKFPEAPNPASEGRLFLSSRRRGRLMGRKTSPVGIVKDCAQPPERAPQTLQSSSLFTLHRRLYDVSLELRGDHEGYWRVEVAVSANSELCQPLNCKKKELCLLENPYTAVCVSKKELHKSGDLVVPKSKLSPEEAAKYSQDQNDDDVFYDSDDEDDEEDPSQDLRTTRCNPCPVSKPTFLCGTDNRTYSSLCRMDYHNCIHHTNVKVYCKGFCPCKEGDSHLRKKQKQEAERMTNLMNKYKATALQEAAKAKDTMTNSIDKYTFTPQDFSYDNKHYKYIKYTKHESNKPLKPATNPPYFEDKENIRGDNEVIEKGPMTRLKATDCPPAALQAMGDRLLDWFSVIMADSKRRQTHTRSKAVTRFPTGCKNEVRWMFHHLDSDSDSKLTLQELYDLEHDQNERCIKPFLDDCDFNRDIFVTPHEWCKCFDKTDRPCAAVKRRIPSNMLGVYVPECDSDGYYYHTQCHISVGMCWCVDKHGVELPNSRTRGKPNCESLLGKSKGNNANVTSKQHLRPQARVNENEWCTYDATRPRSHKKPTPCEI</sequence>
<gene>
    <name evidence="12" type="ORF">GE061_017063</name>
</gene>
<dbReference type="GO" id="GO:0005518">
    <property type="term" value="F:collagen binding"/>
    <property type="evidence" value="ECO:0007669"/>
    <property type="project" value="TreeGrafter"/>
</dbReference>
<dbReference type="InterPro" id="IPR036058">
    <property type="entry name" value="Kazal_dom_sf"/>
</dbReference>
<comment type="caution">
    <text evidence="12">The sequence shown here is derived from an EMBL/GenBank/DDBJ whole genome shotgun (WGS) entry which is preliminary data.</text>
</comment>
<dbReference type="PROSITE" id="PS51162">
    <property type="entry name" value="THYROGLOBULIN_1_2"/>
    <property type="match status" value="1"/>
</dbReference>
<dbReference type="EMBL" id="WIXP02000007">
    <property type="protein sequence ID" value="KAF6208605.1"/>
    <property type="molecule type" value="Genomic_DNA"/>
</dbReference>
<dbReference type="Proteomes" id="UP000466442">
    <property type="component" value="Unassembled WGS sequence"/>
</dbReference>
<evidence type="ECO:0000313" key="13">
    <source>
        <dbReference type="Proteomes" id="UP000466442"/>
    </source>
</evidence>
<dbReference type="Pfam" id="PF10591">
    <property type="entry name" value="SPARC_Ca_bdg"/>
    <property type="match status" value="1"/>
</dbReference>
<evidence type="ECO:0000256" key="2">
    <source>
        <dbReference type="ARBA" id="ARBA00022525"/>
    </source>
</evidence>
<dbReference type="SUPFAM" id="SSF57610">
    <property type="entry name" value="Thyroglobulin type-1 domain"/>
    <property type="match status" value="1"/>
</dbReference>
<evidence type="ECO:0000259" key="10">
    <source>
        <dbReference type="PROSITE" id="PS51162"/>
    </source>
</evidence>
<dbReference type="SUPFAM" id="SSF100895">
    <property type="entry name" value="Kazal-type serine protease inhibitors"/>
    <property type="match status" value="1"/>
</dbReference>
<evidence type="ECO:0000313" key="12">
    <source>
        <dbReference type="EMBL" id="KAF6208605.1"/>
    </source>
</evidence>
<comment type="caution">
    <text evidence="8">Lacks conserved residue(s) required for the propagation of feature annotation.</text>
</comment>
<feature type="compositionally biased region" description="Acidic residues" evidence="9">
    <location>
        <begin position="184"/>
        <end position="203"/>
    </location>
</feature>
<dbReference type="InterPro" id="IPR036857">
    <property type="entry name" value="Thyroglobulin_1_sf"/>
</dbReference>
<feature type="domain" description="Kazal-like" evidence="11">
    <location>
        <begin position="205"/>
        <end position="256"/>
    </location>
</feature>
<keyword evidence="13" id="KW-1185">Reference proteome</keyword>
<dbReference type="AlphaFoldDB" id="A0A8S9XLY6"/>
<dbReference type="GO" id="GO:0005509">
    <property type="term" value="F:calcium ion binding"/>
    <property type="evidence" value="ECO:0007669"/>
    <property type="project" value="InterPro"/>
</dbReference>
<dbReference type="OrthoDB" id="8875634at2759"/>